<dbReference type="InterPro" id="IPR052567">
    <property type="entry name" value="OP_Dioxygenase"/>
</dbReference>
<gene>
    <name evidence="2" type="ORF">HCU73_11965</name>
</gene>
<dbReference type="AlphaFoldDB" id="A0A7X6GZM1"/>
<dbReference type="SUPFAM" id="SSF109604">
    <property type="entry name" value="HD-domain/PDEase-like"/>
    <property type="match status" value="1"/>
</dbReference>
<dbReference type="Proteomes" id="UP000526408">
    <property type="component" value="Unassembled WGS sequence"/>
</dbReference>
<evidence type="ECO:0000313" key="3">
    <source>
        <dbReference type="Proteomes" id="UP000526408"/>
    </source>
</evidence>
<reference evidence="2 3" key="1">
    <citation type="submission" date="2020-04" db="EMBL/GenBank/DDBJ databases">
        <authorList>
            <person name="Yoon J."/>
        </authorList>
    </citation>
    <scope>NUCLEOTIDE SEQUENCE [LARGE SCALE GENOMIC DNA]</scope>
    <source>
        <strain evidence="2 3">KMU-115</strain>
    </source>
</reference>
<dbReference type="PANTHER" id="PTHR40202">
    <property type="match status" value="1"/>
</dbReference>
<sequence>MSRTVSFTQMKDGTREEYELLRDLEKPFLRLTADRVLEELRRQEHVTLEGYKVTRLEHGLQSATRAERDGADIDWVVAALLHDIGDGLAPQNHDRMSAEVIRPFVRWDVAWVVEHHGIFQMLYYAHHYGWDRNARDRFRDHPCFDSCAAFCERWDQASFDPDYDSLPLSHFEPMVREVFGRPAYAPEVIREGHVSPLGA</sequence>
<dbReference type="PANTHER" id="PTHR40202:SF1">
    <property type="entry name" value="HD DOMAIN-CONTAINING PROTEIN"/>
    <property type="match status" value="1"/>
</dbReference>
<protein>
    <submittedName>
        <fullName evidence="2">HD domain-containing protein</fullName>
    </submittedName>
</protein>
<evidence type="ECO:0000313" key="2">
    <source>
        <dbReference type="EMBL" id="NKX45305.1"/>
    </source>
</evidence>
<dbReference type="Gene3D" id="1.10.3210.10">
    <property type="entry name" value="Hypothetical protein af1432"/>
    <property type="match status" value="1"/>
</dbReference>
<keyword evidence="3" id="KW-1185">Reference proteome</keyword>
<dbReference type="Pfam" id="PF01966">
    <property type="entry name" value="HD"/>
    <property type="match status" value="1"/>
</dbReference>
<dbReference type="InterPro" id="IPR006674">
    <property type="entry name" value="HD_domain"/>
</dbReference>
<feature type="domain" description="HD" evidence="1">
    <location>
        <begin position="55"/>
        <end position="122"/>
    </location>
</feature>
<name>A0A7X6GZM1_9RHOB</name>
<accession>A0A7X6GZM1</accession>
<proteinExistence type="predicted"/>
<evidence type="ECO:0000259" key="1">
    <source>
        <dbReference type="Pfam" id="PF01966"/>
    </source>
</evidence>
<organism evidence="2 3">
    <name type="scientific">Roseicyclus persicicus</name>
    <dbReference type="NCBI Taxonomy" id="2650661"/>
    <lineage>
        <taxon>Bacteria</taxon>
        <taxon>Pseudomonadati</taxon>
        <taxon>Pseudomonadota</taxon>
        <taxon>Alphaproteobacteria</taxon>
        <taxon>Rhodobacterales</taxon>
        <taxon>Roseobacteraceae</taxon>
        <taxon>Roseicyclus</taxon>
    </lineage>
</organism>
<dbReference type="EMBL" id="JAAZQQ010000003">
    <property type="protein sequence ID" value="NKX45305.1"/>
    <property type="molecule type" value="Genomic_DNA"/>
</dbReference>
<comment type="caution">
    <text evidence="2">The sequence shown here is derived from an EMBL/GenBank/DDBJ whole genome shotgun (WGS) entry which is preliminary data.</text>
</comment>